<comment type="caution">
    <text evidence="2">The sequence shown here is derived from an EMBL/GenBank/DDBJ whole genome shotgun (WGS) entry which is preliminary data.</text>
</comment>
<feature type="transmembrane region" description="Helical" evidence="1">
    <location>
        <begin position="6"/>
        <end position="24"/>
    </location>
</feature>
<keyword evidence="1" id="KW-0472">Membrane</keyword>
<reference evidence="2" key="1">
    <citation type="submission" date="2022-08" db="EMBL/GenBank/DDBJ databases">
        <authorList>
            <person name="Deng Y."/>
            <person name="Han X.-F."/>
            <person name="Zhang Y.-Q."/>
        </authorList>
    </citation>
    <scope>NUCLEOTIDE SEQUENCE</scope>
    <source>
        <strain evidence="2">CPCC 205763</strain>
    </source>
</reference>
<gene>
    <name evidence="2" type="ORF">N1027_11840</name>
</gene>
<dbReference type="Proteomes" id="UP001165584">
    <property type="component" value="Unassembled WGS sequence"/>
</dbReference>
<keyword evidence="1" id="KW-0812">Transmembrane</keyword>
<evidence type="ECO:0000313" key="2">
    <source>
        <dbReference type="EMBL" id="MCS5718826.1"/>
    </source>
</evidence>
<organism evidence="2 3">
    <name type="scientific">Herbiconiux aconitum</name>
    <dbReference type="NCBI Taxonomy" id="2970913"/>
    <lineage>
        <taxon>Bacteria</taxon>
        <taxon>Bacillati</taxon>
        <taxon>Actinomycetota</taxon>
        <taxon>Actinomycetes</taxon>
        <taxon>Micrococcales</taxon>
        <taxon>Microbacteriaceae</taxon>
        <taxon>Herbiconiux</taxon>
    </lineage>
</organism>
<evidence type="ECO:0000256" key="1">
    <source>
        <dbReference type="SAM" id="Phobius"/>
    </source>
</evidence>
<keyword evidence="3" id="KW-1185">Reference proteome</keyword>
<dbReference type="EMBL" id="JANLCM010000002">
    <property type="protein sequence ID" value="MCS5718826.1"/>
    <property type="molecule type" value="Genomic_DNA"/>
</dbReference>
<name>A0ABT2GRH9_9MICO</name>
<sequence length="72" mass="7774">MLGWVLMALAGASLVALGFVILIFRRAFSRWQREVSALNRNMTPTMTAVTGFGVMTVGVGFLIYGLVRAIPG</sequence>
<accession>A0ABT2GRH9</accession>
<proteinExistence type="predicted"/>
<evidence type="ECO:0000313" key="3">
    <source>
        <dbReference type="Proteomes" id="UP001165584"/>
    </source>
</evidence>
<protein>
    <submittedName>
        <fullName evidence="2">Uncharacterized protein</fullName>
    </submittedName>
</protein>
<dbReference type="RefSeq" id="WP_259508130.1">
    <property type="nucleotide sequence ID" value="NZ_JANLCM010000002.1"/>
</dbReference>
<feature type="transmembrane region" description="Helical" evidence="1">
    <location>
        <begin position="45"/>
        <end position="67"/>
    </location>
</feature>
<keyword evidence="1" id="KW-1133">Transmembrane helix</keyword>